<protein>
    <submittedName>
        <fullName evidence="2">Type VI secretion system baseplate subunit TssE</fullName>
    </submittedName>
</protein>
<dbReference type="NCBIfam" id="TIGR03357">
    <property type="entry name" value="VI_zyme"/>
    <property type="match status" value="1"/>
</dbReference>
<name>A0A833JE64_9BACT</name>
<proteinExistence type="predicted"/>
<evidence type="ECO:0000259" key="1">
    <source>
        <dbReference type="Pfam" id="PF04965"/>
    </source>
</evidence>
<organism evidence="2 3">
    <name type="scientific">Fluviispira multicolorata</name>
    <dbReference type="NCBI Taxonomy" id="2654512"/>
    <lineage>
        <taxon>Bacteria</taxon>
        <taxon>Pseudomonadati</taxon>
        <taxon>Bdellovibrionota</taxon>
        <taxon>Oligoflexia</taxon>
        <taxon>Silvanigrellales</taxon>
        <taxon>Silvanigrellaceae</taxon>
        <taxon>Fluviispira</taxon>
    </lineage>
</organism>
<dbReference type="Proteomes" id="UP000442694">
    <property type="component" value="Unassembled WGS sequence"/>
</dbReference>
<gene>
    <name evidence="2" type="primary">tssE</name>
    <name evidence="2" type="ORF">GCL57_04485</name>
</gene>
<dbReference type="AlphaFoldDB" id="A0A833JE64"/>
<keyword evidence="3" id="KW-1185">Reference proteome</keyword>
<dbReference type="SUPFAM" id="SSF160719">
    <property type="entry name" value="gpW/gp25-like"/>
    <property type="match status" value="1"/>
</dbReference>
<dbReference type="Gene3D" id="3.10.450.40">
    <property type="match status" value="1"/>
</dbReference>
<feature type="domain" description="IraD/Gp25-like" evidence="1">
    <location>
        <begin position="22"/>
        <end position="112"/>
    </location>
</feature>
<evidence type="ECO:0000313" key="2">
    <source>
        <dbReference type="EMBL" id="KAB8031907.1"/>
    </source>
</evidence>
<dbReference type="RefSeq" id="WP_152212082.1">
    <property type="nucleotide sequence ID" value="NZ_WFLN01000005.1"/>
</dbReference>
<reference evidence="2 3" key="1">
    <citation type="submission" date="2019-10" db="EMBL/GenBank/DDBJ databases">
        <title>New genus of Silvanigrellaceae.</title>
        <authorList>
            <person name="Pitt A."/>
            <person name="Hahn M.W."/>
        </authorList>
    </citation>
    <scope>NUCLEOTIDE SEQUENCE [LARGE SCALE GENOMIC DNA]</scope>
    <source>
        <strain evidence="2 3">33A1-SZDP</strain>
    </source>
</reference>
<dbReference type="InterPro" id="IPR007048">
    <property type="entry name" value="IraD/Gp25-like"/>
</dbReference>
<evidence type="ECO:0000313" key="3">
    <source>
        <dbReference type="Proteomes" id="UP000442694"/>
    </source>
</evidence>
<comment type="caution">
    <text evidence="2">The sequence shown here is derived from an EMBL/GenBank/DDBJ whole genome shotgun (WGS) entry which is preliminary data.</text>
</comment>
<sequence length="138" mass="16149">MSYLNSLFYISPIEDQKGSDFNSITRNIYNILNTRSSLSVSEFLENQILNTLHFGVPSFSHFAMDSENDRDLLCQIVQKSLRIFENRLSYVDVEFSLYDRLKKEAKLSINAVYQKGNVKVNLLLRVALWEFIINDWQV</sequence>
<accession>A0A833JE64</accession>
<dbReference type="EMBL" id="WFLN01000005">
    <property type="protein sequence ID" value="KAB8031907.1"/>
    <property type="molecule type" value="Genomic_DNA"/>
</dbReference>
<dbReference type="InterPro" id="IPR017737">
    <property type="entry name" value="TssE1-like"/>
</dbReference>
<dbReference type="Pfam" id="PF04965">
    <property type="entry name" value="GPW_gp25"/>
    <property type="match status" value="1"/>
</dbReference>